<keyword evidence="3" id="KW-1185">Reference proteome</keyword>
<dbReference type="Pfam" id="PF02021">
    <property type="entry name" value="UPF0102"/>
    <property type="match status" value="1"/>
</dbReference>
<comment type="similarity">
    <text evidence="1">Belongs to the UPF0102 family.</text>
</comment>
<accession>A0ABM8I4Y2</accession>
<proteinExistence type="inferred from homology"/>
<dbReference type="NCBIfam" id="TIGR00252">
    <property type="entry name" value="YraN family protein"/>
    <property type="match status" value="1"/>
</dbReference>
<name>A0ABM8I4Y2_9FIRM</name>
<dbReference type="HAMAP" id="MF_00048">
    <property type="entry name" value="UPF0102"/>
    <property type="match status" value="1"/>
</dbReference>
<evidence type="ECO:0000313" key="2">
    <source>
        <dbReference type="EMBL" id="BDZ77349.1"/>
    </source>
</evidence>
<dbReference type="EMBL" id="AP027742">
    <property type="protein sequence ID" value="BDZ77349.1"/>
    <property type="molecule type" value="Genomic_DNA"/>
</dbReference>
<dbReference type="InterPro" id="IPR003509">
    <property type="entry name" value="UPF0102_YraN-like"/>
</dbReference>
<dbReference type="CDD" id="cd20736">
    <property type="entry name" value="PoNe_Nuclease"/>
    <property type="match status" value="1"/>
</dbReference>
<sequence>MRKREENRRQTGTFYERKAGEYLEKQGYKILEYNYRCRAGEIDIVARDGEYLVFCEVKYRKDNKKGTPLEAVTLQKQRTISRCAMFYIMERGLDGEACRFDVAGITGSGEKIELIRNAFPYME</sequence>
<dbReference type="NCBIfam" id="NF009150">
    <property type="entry name" value="PRK12497.1-3"/>
    <property type="match status" value="1"/>
</dbReference>
<dbReference type="PANTHER" id="PTHR34039">
    <property type="entry name" value="UPF0102 PROTEIN YRAN"/>
    <property type="match status" value="1"/>
</dbReference>
<evidence type="ECO:0000256" key="1">
    <source>
        <dbReference type="HAMAP-Rule" id="MF_00048"/>
    </source>
</evidence>
<dbReference type="RefSeq" id="WP_256194050.1">
    <property type="nucleotide sequence ID" value="NZ_AP027742.1"/>
</dbReference>
<protein>
    <recommendedName>
        <fullName evidence="1">UPF0102 protein Lac1_15320</fullName>
    </recommendedName>
</protein>
<dbReference type="PANTHER" id="PTHR34039:SF1">
    <property type="entry name" value="UPF0102 PROTEIN YRAN"/>
    <property type="match status" value="1"/>
</dbReference>
<reference evidence="3" key="1">
    <citation type="journal article" date="2023" name="Int. J. Syst. Evol. Microbiol.">
        <title>Claveliimonas bilis gen. nov., sp. nov., deoxycholic acid-producing bacteria isolated from human faeces, and reclassification of Sellimonas monacensis Zenner et al. 2021 as Claveliimonas monacensis comb. nov.</title>
        <authorList>
            <person name="Hisatomi A."/>
            <person name="Kastawa N.W.E.P.G."/>
            <person name="Song I."/>
            <person name="Ohkuma M."/>
            <person name="Fukiya S."/>
            <person name="Sakamoto M."/>
        </authorList>
    </citation>
    <scope>NUCLEOTIDE SEQUENCE [LARGE SCALE GENOMIC DNA]</scope>
    <source>
        <strain evidence="3">12BBH14</strain>
    </source>
</reference>
<evidence type="ECO:0000313" key="3">
    <source>
        <dbReference type="Proteomes" id="UP001305815"/>
    </source>
</evidence>
<gene>
    <name evidence="2" type="ORF">Lac1_15320</name>
</gene>
<organism evidence="2 3">
    <name type="scientific">Claveliimonas bilis</name>
    <dbReference type="NCBI Taxonomy" id="3028070"/>
    <lineage>
        <taxon>Bacteria</taxon>
        <taxon>Bacillati</taxon>
        <taxon>Bacillota</taxon>
        <taxon>Clostridia</taxon>
        <taxon>Lachnospirales</taxon>
        <taxon>Lachnospiraceae</taxon>
        <taxon>Claveliimonas</taxon>
    </lineage>
</organism>
<dbReference type="Proteomes" id="UP001305815">
    <property type="component" value="Chromosome"/>
</dbReference>